<keyword evidence="1" id="KW-0812">Transmembrane</keyword>
<feature type="transmembrane region" description="Helical" evidence="1">
    <location>
        <begin position="58"/>
        <end position="79"/>
    </location>
</feature>
<dbReference type="Proteomes" id="UP000676325">
    <property type="component" value="Unassembled WGS sequence"/>
</dbReference>
<evidence type="ECO:0000256" key="1">
    <source>
        <dbReference type="SAM" id="Phobius"/>
    </source>
</evidence>
<keyword evidence="3" id="KW-1185">Reference proteome</keyword>
<keyword evidence="1" id="KW-1133">Transmembrane helix</keyword>
<dbReference type="AlphaFoldDB" id="A0A941IFU1"/>
<sequence length="257" mass="26899">MSSEYEPGFELEFEFEFEDEDEDEPLPVNLHFRDERVLTVDIEAVMSSGRRMRRNRTVLAGAVAAAAVCVLGASAAYLAPASSRSTEVVSATPSTTSSQSFLDSALAGTGGHVTIISSRSNGKTGSTLDAVAWRAGPQICYGIANVTGSRKESSYYTCANRPYELSATVPTVLAPMVNSQSTVDPGTPVAIGFVSGDVAKVSVKVRGHTYDAAVVAVPGSPETGAYAVWIPAADHVTSSADFTQITGYDSRGDVVTG</sequence>
<name>A0A941IFU1_9ACTN</name>
<organism evidence="2 3">
    <name type="scientific">Actinospica acidithermotolerans</name>
    <dbReference type="NCBI Taxonomy" id="2828514"/>
    <lineage>
        <taxon>Bacteria</taxon>
        <taxon>Bacillati</taxon>
        <taxon>Actinomycetota</taxon>
        <taxon>Actinomycetes</taxon>
        <taxon>Catenulisporales</taxon>
        <taxon>Actinospicaceae</taxon>
        <taxon>Actinospica</taxon>
    </lineage>
</organism>
<gene>
    <name evidence="2" type="ORF">KDK95_10380</name>
</gene>
<comment type="caution">
    <text evidence="2">The sequence shown here is derived from an EMBL/GenBank/DDBJ whole genome shotgun (WGS) entry which is preliminary data.</text>
</comment>
<keyword evidence="1" id="KW-0472">Membrane</keyword>
<accession>A0A941IFU1</accession>
<proteinExistence type="predicted"/>
<evidence type="ECO:0000313" key="3">
    <source>
        <dbReference type="Proteomes" id="UP000676325"/>
    </source>
</evidence>
<dbReference type="RefSeq" id="WP_212517856.1">
    <property type="nucleotide sequence ID" value="NZ_JAGSOH010000021.1"/>
</dbReference>
<evidence type="ECO:0000313" key="2">
    <source>
        <dbReference type="EMBL" id="MBR7826710.1"/>
    </source>
</evidence>
<dbReference type="EMBL" id="JAGSOH010000021">
    <property type="protein sequence ID" value="MBR7826710.1"/>
    <property type="molecule type" value="Genomic_DNA"/>
</dbReference>
<reference evidence="2" key="1">
    <citation type="submission" date="2021-04" db="EMBL/GenBank/DDBJ databases">
        <title>Genome based classification of Actinospica acidithermotolerans sp. nov., an actinobacterium isolated from an Indonesian hot spring.</title>
        <authorList>
            <person name="Kusuma A.B."/>
            <person name="Putra K.E."/>
            <person name="Nafisah S."/>
            <person name="Loh J."/>
            <person name="Nouioui I."/>
            <person name="Goodfellow M."/>
        </authorList>
    </citation>
    <scope>NUCLEOTIDE SEQUENCE</scope>
    <source>
        <strain evidence="2">MGRD01-02</strain>
    </source>
</reference>
<protein>
    <submittedName>
        <fullName evidence="2">Uncharacterized protein</fullName>
    </submittedName>
</protein>